<dbReference type="HAMAP" id="MF_01215">
    <property type="entry name" value="OMPdecase_type2"/>
    <property type="match status" value="1"/>
</dbReference>
<dbReference type="InterPro" id="IPR013785">
    <property type="entry name" value="Aldolase_TIM"/>
</dbReference>
<dbReference type="Proteomes" id="UP000010146">
    <property type="component" value="Unassembled WGS sequence"/>
</dbReference>
<dbReference type="EC" id="4.1.1.23" evidence="7"/>
<dbReference type="InterPro" id="IPR011060">
    <property type="entry name" value="RibuloseP-bd_barrel"/>
</dbReference>
<dbReference type="Pfam" id="PF00215">
    <property type="entry name" value="OMPdecase"/>
    <property type="match status" value="1"/>
</dbReference>
<evidence type="ECO:0000256" key="6">
    <source>
        <dbReference type="ARBA" id="ARBA00049157"/>
    </source>
</evidence>
<sequence>MTLMERRGNMFVDRLIESVKAKKTPVVVGLDPRIEMIPDFIKEEAFRRKGNGVEGIAEAMYLFNKGIIDAVYDLIPAVKIQVAFYEAYGIEGFKAFFRTAEYAKSLGLIVIADVKRGDIQDVAKMYSKAYLQNPLFDAITVNPYMGEDSMVPYLEDVEKFGKGIFVLVKTSNRSSKDVQDIETKKGGYVYQEVAKMISRLSKVIVGKYGYSSIGAVVGATYPFEAKILREEMPRCYFLVPGYGAQGATAEDVVNCFDEEGYGAIINSSRGVIYAYRSDFWKEAYSEYEYGQAAREEVILMTGMINNALVKRKYIAS</sequence>
<dbReference type="InterPro" id="IPR001754">
    <property type="entry name" value="OMPdeCOase_dom"/>
</dbReference>
<dbReference type="AlphaFoldDB" id="A0A0F5PNQ0"/>
<protein>
    <recommendedName>
        <fullName evidence="7">Orotidine 5'-phosphate decarboxylase</fullName>
        <ecNumber evidence="7">4.1.1.23</ecNumber>
    </recommendedName>
    <alternativeName>
        <fullName evidence="7">OMP decarboxylase</fullName>
        <shortName evidence="7">OMPDCase</shortName>
        <shortName evidence="7">OMPdecase</shortName>
    </alternativeName>
</protein>
<reference evidence="9 10" key="1">
    <citation type="submission" date="2008-07" db="EMBL/GenBank/DDBJ databases">
        <authorList>
            <person name="Gonzalez J."/>
            <person name="Sokolova T."/>
            <person name="Ferriera S."/>
            <person name="Johnson J."/>
            <person name="Kravitz S."/>
            <person name="Beeson K."/>
            <person name="Sutton G."/>
            <person name="Rogers Y.-H."/>
            <person name="Friedman R."/>
            <person name="Frazier M."/>
            <person name="Venter J.C."/>
        </authorList>
    </citation>
    <scope>NUCLEOTIDE SEQUENCE [LARGE SCALE GENOMIC DNA]</scope>
    <source>
        <strain evidence="9 10">DSM 12653</strain>
    </source>
</reference>
<comment type="pathway">
    <text evidence="1 7">Pyrimidine metabolism; UMP biosynthesis via de novo pathway; UMP from orotate: step 2/2.</text>
</comment>
<dbReference type="InterPro" id="IPR011995">
    <property type="entry name" value="OMPdecase_type-2"/>
</dbReference>
<gene>
    <name evidence="7" type="primary">pyrF</name>
    <name evidence="9" type="ORF">CDSM653_01447</name>
</gene>
<comment type="similarity">
    <text evidence="2 7">Belongs to the OMP decarboxylase family. Type 2 subfamily.</text>
</comment>
<evidence type="ECO:0000256" key="5">
    <source>
        <dbReference type="ARBA" id="ARBA00023239"/>
    </source>
</evidence>
<evidence type="ECO:0000259" key="8">
    <source>
        <dbReference type="SMART" id="SM00934"/>
    </source>
</evidence>
<accession>A0A0F5PNQ0</accession>
<dbReference type="PANTHER" id="PTHR43375">
    <property type="entry name" value="OROTIDINE 5'-PHOSPHATE DECARBOXYLASE"/>
    <property type="match status" value="1"/>
</dbReference>
<dbReference type="GO" id="GO:0044205">
    <property type="term" value="P:'de novo' UMP biosynthetic process"/>
    <property type="evidence" value="ECO:0007669"/>
    <property type="project" value="UniProtKB-UniRule"/>
</dbReference>
<dbReference type="UniPathway" id="UPA00070">
    <property type="reaction ID" value="UER00120"/>
</dbReference>
<keyword evidence="3 7" id="KW-0210">Decarboxylase</keyword>
<dbReference type="CDD" id="cd04725">
    <property type="entry name" value="OMP_decarboxylase_like"/>
    <property type="match status" value="1"/>
</dbReference>
<dbReference type="GO" id="GO:0006207">
    <property type="term" value="P:'de novo' pyrimidine nucleobase biosynthetic process"/>
    <property type="evidence" value="ECO:0007669"/>
    <property type="project" value="InterPro"/>
</dbReference>
<evidence type="ECO:0000313" key="9">
    <source>
        <dbReference type="EMBL" id="KKC29484.1"/>
    </source>
</evidence>
<name>A0A0F5PNQ0_9THEO</name>
<evidence type="ECO:0000313" key="10">
    <source>
        <dbReference type="Proteomes" id="UP000010146"/>
    </source>
</evidence>
<reference evidence="10" key="3">
    <citation type="submission" date="2015-02" db="EMBL/GenBank/DDBJ databases">
        <title>Genome analysis of three genomes within the thermophilic hydrogenogenic bacterial species Caldanaerobacter subterraneus.</title>
        <authorList>
            <person name="Sant'Anna F.H."/>
            <person name="Lebedinsky A."/>
            <person name="Sokolova T."/>
            <person name="Robb F.T."/>
            <person name="Gonzalez J.M."/>
        </authorList>
    </citation>
    <scope>NUCLEOTIDE SEQUENCE [LARGE SCALE GENOMIC DNA]</scope>
    <source>
        <strain evidence="10">DSM 12653</strain>
    </source>
</reference>
<evidence type="ECO:0000256" key="1">
    <source>
        <dbReference type="ARBA" id="ARBA00004861"/>
    </source>
</evidence>
<dbReference type="SUPFAM" id="SSF51366">
    <property type="entry name" value="Ribulose-phoshate binding barrel"/>
    <property type="match status" value="1"/>
</dbReference>
<comment type="catalytic activity">
    <reaction evidence="6 7">
        <text>orotidine 5'-phosphate + H(+) = UMP + CO2</text>
        <dbReference type="Rhea" id="RHEA:11596"/>
        <dbReference type="ChEBI" id="CHEBI:15378"/>
        <dbReference type="ChEBI" id="CHEBI:16526"/>
        <dbReference type="ChEBI" id="CHEBI:57538"/>
        <dbReference type="ChEBI" id="CHEBI:57865"/>
        <dbReference type="EC" id="4.1.1.23"/>
    </reaction>
</comment>
<keyword evidence="5 7" id="KW-0456">Lyase</keyword>
<evidence type="ECO:0000256" key="7">
    <source>
        <dbReference type="HAMAP-Rule" id="MF_01215"/>
    </source>
</evidence>
<organism evidence="9 10">
    <name type="scientific">Caldanaerobacter subterraneus subsp. pacificus DSM 12653</name>
    <dbReference type="NCBI Taxonomy" id="391606"/>
    <lineage>
        <taxon>Bacteria</taxon>
        <taxon>Bacillati</taxon>
        <taxon>Bacillota</taxon>
        <taxon>Clostridia</taxon>
        <taxon>Thermoanaerobacterales</taxon>
        <taxon>Thermoanaerobacteraceae</taxon>
        <taxon>Caldanaerobacter</taxon>
    </lineage>
</organism>
<dbReference type="GO" id="GO:0004590">
    <property type="term" value="F:orotidine-5'-phosphate decarboxylase activity"/>
    <property type="evidence" value="ECO:0007669"/>
    <property type="project" value="UniProtKB-UniRule"/>
</dbReference>
<dbReference type="SMART" id="SM00934">
    <property type="entry name" value="OMPdecase"/>
    <property type="match status" value="1"/>
</dbReference>
<keyword evidence="4 7" id="KW-0665">Pyrimidine biosynthesis</keyword>
<dbReference type="PANTHER" id="PTHR43375:SF1">
    <property type="entry name" value="OROTIDINE 5'-PHOSPHATE DECARBOXYLASE"/>
    <property type="match status" value="1"/>
</dbReference>
<dbReference type="EMBL" id="ABXP02000079">
    <property type="protein sequence ID" value="KKC29484.1"/>
    <property type="molecule type" value="Genomic_DNA"/>
</dbReference>
<evidence type="ECO:0000256" key="4">
    <source>
        <dbReference type="ARBA" id="ARBA00022975"/>
    </source>
</evidence>
<feature type="domain" description="Orotidine 5'-phosphate decarboxylase" evidence="8">
    <location>
        <begin position="25"/>
        <end position="283"/>
    </location>
</feature>
<dbReference type="NCBIfam" id="TIGR02127">
    <property type="entry name" value="pyrF_sub2"/>
    <property type="match status" value="1"/>
</dbReference>
<dbReference type="Gene3D" id="3.20.20.70">
    <property type="entry name" value="Aldolase class I"/>
    <property type="match status" value="1"/>
</dbReference>
<evidence type="ECO:0000256" key="2">
    <source>
        <dbReference type="ARBA" id="ARBA00008847"/>
    </source>
</evidence>
<comment type="caution">
    <text evidence="9">The sequence shown here is derived from an EMBL/GenBank/DDBJ whole genome shotgun (WGS) entry which is preliminary data.</text>
</comment>
<feature type="active site" description="Proton donor" evidence="7">
    <location>
        <position position="115"/>
    </location>
</feature>
<reference evidence="9 10" key="2">
    <citation type="journal article" date="2015" name="BMC Genomics">
        <title>Analysis of three genomes within the thermophilic bacterial species Caldanaerobacter subterraneus with a focus on carbon monoxide dehydrogenase evolution and hydrolase diversity.</title>
        <authorList>
            <person name="Sant'Anna F.H."/>
            <person name="Lebedinsky A.V."/>
            <person name="Sokolova T.G."/>
            <person name="Robb F.T."/>
            <person name="Gonzalez J.M."/>
        </authorList>
    </citation>
    <scope>NUCLEOTIDE SEQUENCE [LARGE SCALE GENOMIC DNA]</scope>
    <source>
        <strain evidence="9 10">DSM 12653</strain>
    </source>
</reference>
<proteinExistence type="inferred from homology"/>
<evidence type="ECO:0000256" key="3">
    <source>
        <dbReference type="ARBA" id="ARBA00022793"/>
    </source>
</evidence>